<dbReference type="NCBIfam" id="NF041559">
    <property type="entry name" value="BTH_I2691_fam"/>
    <property type="match status" value="1"/>
</dbReference>
<gene>
    <name evidence="2" type="ORF">VSR73_18385</name>
</gene>
<feature type="domain" description="Toxin VasX N-terminal region" evidence="1">
    <location>
        <begin position="7"/>
        <end position="171"/>
    </location>
</feature>
<protein>
    <submittedName>
        <fullName evidence="2">T6SS effector BTH_I2691 family protein</fullName>
    </submittedName>
</protein>
<dbReference type="CDD" id="cd20707">
    <property type="entry name" value="MIX_III"/>
    <property type="match status" value="1"/>
</dbReference>
<dbReference type="RefSeq" id="WP_342947835.1">
    <property type="nucleotide sequence ID" value="NZ_JAYMRV010000005.1"/>
</dbReference>
<evidence type="ECO:0000313" key="3">
    <source>
        <dbReference type="Proteomes" id="UP001489897"/>
    </source>
</evidence>
<accession>A0ABU9RSI2</accession>
<dbReference type="Pfam" id="PF20249">
    <property type="entry name" value="VasX_N"/>
    <property type="match status" value="1"/>
</dbReference>
<reference evidence="2 3" key="1">
    <citation type="submission" date="2024-01" db="EMBL/GenBank/DDBJ databases">
        <title>The diversity of rhizobia nodulating Mimosa spp. in eleven states of Brazil covering several biomes is determined by host plant, location, and edaphic factors.</title>
        <authorList>
            <person name="Rouws L."/>
            <person name="Barauna A."/>
            <person name="Beukes C."/>
            <person name="De Faria S.M."/>
            <person name="Gross E."/>
            <person name="Dos Reis Junior F.B."/>
            <person name="Simon M."/>
            <person name="Maluk M."/>
            <person name="Odee D.W."/>
            <person name="Kenicer G."/>
            <person name="Young J.P.W."/>
            <person name="Reis V.M."/>
            <person name="Zilli J."/>
            <person name="James E.K."/>
        </authorList>
    </citation>
    <scope>NUCLEOTIDE SEQUENCE [LARGE SCALE GENOMIC DNA]</scope>
    <source>
        <strain evidence="2 3">JPY167</strain>
    </source>
</reference>
<organism evidence="2 3">
    <name type="scientific">Paraburkholderia ferrariae</name>
    <dbReference type="NCBI Taxonomy" id="386056"/>
    <lineage>
        <taxon>Bacteria</taxon>
        <taxon>Pseudomonadati</taxon>
        <taxon>Pseudomonadota</taxon>
        <taxon>Betaproteobacteria</taxon>
        <taxon>Burkholderiales</taxon>
        <taxon>Burkholderiaceae</taxon>
        <taxon>Paraburkholderia</taxon>
    </lineage>
</organism>
<comment type="caution">
    <text evidence="2">The sequence shown here is derived from an EMBL/GenBank/DDBJ whole genome shotgun (WGS) entry which is preliminary data.</text>
</comment>
<evidence type="ECO:0000259" key="1">
    <source>
        <dbReference type="Pfam" id="PF20249"/>
    </source>
</evidence>
<dbReference type="InterPro" id="IPR046864">
    <property type="entry name" value="VasX_N"/>
</dbReference>
<sequence length="972" mass="105878">MAAKPKCDNCEKTGLAILPVRYTVLPKDVKAQMPGGLSGERVTGVGLTDHHYGVRTLREGWIYLFYEVGARGSQYWEVYKVTADGRLWKHDLASPASPTLSGETRTDPACAQCAIAVPMDIIAIEQPKKCTGRVYIAFSEHAWHAEVFNHYKTDAKLRTARMQYIEPSKWIQGGADAHGHAIAATESAIDAVLEYMPAFDPKQFSLPDDKQPFSTDKGDYKDDWLKLKVTRYPLFIRQASPLSTSQALVKLMQQVGTDASGSSHPPMLLALWDSIGNVHELNGFRSDPVSWLDRYVATERTLQVGAQHDVDAAKAIVQSRNEERVKGQDTVMNPLASPDAPAMLAKQRAQALAGADPARAAQINAFYDDQAWMAANNTPPSYQRRLNVIGISSSATNPNSSAPYTGAYRDEVMSEARAYAQKKGGQHARDLQSQIDSSTAYEWSKYAARLRAKDLDHFRDQYQKLRTSVHDLQETRSADVGAWLQAQLLFDTLEDYGSTDLNDAAAFEIVVTDATAGLGSTPTGKKILDTLVAQWNPVELPSLIWRVFAMNQMDARQELAEYLKTAQAKKDTPLAAPAGQAAGGHSPGVDAVISASGTLAKLNGYYSKLASLATQSDPAKITPAGNALKRLQADTFVMSVGDAIYRKFRINQMGDFVGEKLIQTLLLKRAGVSNTDAIALVRKQADLELMSREEKLSRVRAAVPFLRAGASAKAPPATKELYDTWHQMAQTEDGVKSLRAARIGVVAMLLESVNFYKLMTGAKDDDTNKKLVQSGVSLLSSMITITMTPYYAALKNSNRTRAWKLAGGGLSAIGATVSVWVDGSKAIDATFNKAQFDASIIYAMKTGADLAVTGAIVIDTISTSAPLLKTIAKRYGTEAVIAAVETITEKAIAWAALRSIGMLLGWEATIGLIVLQAAADWLTPTALETWCSECAFGTGRTSFFRVKDYSVKLYTDPAEQEKDYVSAMTQSI</sequence>
<dbReference type="Proteomes" id="UP001489897">
    <property type="component" value="Unassembled WGS sequence"/>
</dbReference>
<proteinExistence type="predicted"/>
<dbReference type="InterPro" id="IPR048126">
    <property type="entry name" value="Toxin_VasX"/>
</dbReference>
<name>A0ABU9RSI2_9BURK</name>
<dbReference type="EMBL" id="JAYMRV010000005">
    <property type="protein sequence ID" value="MEM5423028.1"/>
    <property type="molecule type" value="Genomic_DNA"/>
</dbReference>
<keyword evidence="3" id="KW-1185">Reference proteome</keyword>
<evidence type="ECO:0000313" key="2">
    <source>
        <dbReference type="EMBL" id="MEM5423028.1"/>
    </source>
</evidence>